<organism evidence="2 3">
    <name type="scientific">Bacteroides cellulosilyticus</name>
    <dbReference type="NCBI Taxonomy" id="246787"/>
    <lineage>
        <taxon>Bacteria</taxon>
        <taxon>Pseudomonadati</taxon>
        <taxon>Bacteroidota</taxon>
        <taxon>Bacteroidia</taxon>
        <taxon>Bacteroidales</taxon>
        <taxon>Bacteroidaceae</taxon>
        <taxon>Bacteroides</taxon>
    </lineage>
</organism>
<dbReference type="PROSITE" id="PS51750">
    <property type="entry name" value="BRO_N"/>
    <property type="match status" value="1"/>
</dbReference>
<gene>
    <name evidence="2" type="ORF">DWX97_14305</name>
</gene>
<evidence type="ECO:0000259" key="1">
    <source>
        <dbReference type="PROSITE" id="PS51750"/>
    </source>
</evidence>
<reference evidence="2 3" key="1">
    <citation type="submission" date="2018-08" db="EMBL/GenBank/DDBJ databases">
        <title>A genome reference for cultivated species of the human gut microbiota.</title>
        <authorList>
            <person name="Zou Y."/>
            <person name="Xue W."/>
            <person name="Luo G."/>
        </authorList>
    </citation>
    <scope>NUCLEOTIDE SEQUENCE [LARGE SCALE GENOMIC DNA]</scope>
    <source>
        <strain evidence="2 3">AF22-3AC</strain>
    </source>
</reference>
<dbReference type="PANTHER" id="PTHR36180">
    <property type="entry name" value="DNA-BINDING PROTEIN-RELATED-RELATED"/>
    <property type="match status" value="1"/>
</dbReference>
<name>A0A412IFR8_9BACE</name>
<protein>
    <recommendedName>
        <fullName evidence="1">Bro-N domain-containing protein</fullName>
    </recommendedName>
</protein>
<sequence>MYMNPTINPQATGLQVFYNENENVSIRTDVINGEPWFVAKDVAMALDIDWSGKTLNSIPEAWKGMGRFPINGSEGGISNIRKMIFINESAMYKLAFRSNKPEADRFVNWIAGDVLPSIRRTGSYSSTGIRPAGQPDRAKLPLPKHRPFFENWKAYVHPYLSSMEGLAVAKALDVSYSHVRKVFLGTSVSERVARALTEKAMENKRAGIKYEKRLPVYEQLSIEWEREETEC</sequence>
<accession>A0A412IFR8</accession>
<dbReference type="Pfam" id="PF02498">
    <property type="entry name" value="Bro-N"/>
    <property type="match status" value="1"/>
</dbReference>
<evidence type="ECO:0000313" key="2">
    <source>
        <dbReference type="EMBL" id="RGS35836.1"/>
    </source>
</evidence>
<dbReference type="EMBL" id="QRVJ01000012">
    <property type="protein sequence ID" value="RGS35836.1"/>
    <property type="molecule type" value="Genomic_DNA"/>
</dbReference>
<evidence type="ECO:0000313" key="3">
    <source>
        <dbReference type="Proteomes" id="UP000283341"/>
    </source>
</evidence>
<feature type="domain" description="Bro-N" evidence="1">
    <location>
        <begin position="11"/>
        <end position="122"/>
    </location>
</feature>
<dbReference type="Proteomes" id="UP000283341">
    <property type="component" value="Unassembled WGS sequence"/>
</dbReference>
<dbReference type="PANTHER" id="PTHR36180:SF2">
    <property type="entry name" value="BRO FAMILY PROTEIN"/>
    <property type="match status" value="1"/>
</dbReference>
<dbReference type="InterPro" id="IPR003497">
    <property type="entry name" value="BRO_N_domain"/>
</dbReference>
<comment type="caution">
    <text evidence="2">The sequence shown here is derived from an EMBL/GenBank/DDBJ whole genome shotgun (WGS) entry which is preliminary data.</text>
</comment>
<dbReference type="AlphaFoldDB" id="A0A412IFR8"/>
<proteinExistence type="predicted"/>
<dbReference type="SMART" id="SM01040">
    <property type="entry name" value="Bro-N"/>
    <property type="match status" value="1"/>
</dbReference>